<feature type="signal peptide" evidence="1">
    <location>
        <begin position="1"/>
        <end position="21"/>
    </location>
</feature>
<dbReference type="RefSeq" id="WP_382177881.1">
    <property type="nucleotide sequence ID" value="NZ_JBHRXX010000009.1"/>
</dbReference>
<evidence type="ECO:0008006" key="4">
    <source>
        <dbReference type="Google" id="ProtNLM"/>
    </source>
</evidence>
<protein>
    <recommendedName>
        <fullName evidence="4">Lipoprotein</fullName>
    </recommendedName>
</protein>
<proteinExistence type="predicted"/>
<dbReference type="Proteomes" id="UP001595729">
    <property type="component" value="Unassembled WGS sequence"/>
</dbReference>
<feature type="chain" id="PRO_5046634336" description="Lipoprotein" evidence="1">
    <location>
        <begin position="22"/>
        <end position="151"/>
    </location>
</feature>
<keyword evidence="1" id="KW-0732">Signal</keyword>
<sequence length="151" mass="17148">MKHRQVLAAAFVGFCAVAAHGTTTPTPGITPVDMRGLWFLKNEEGAAKCAAYLGRKPVEPDPGALVIDERQLQQWAENTQTTMYFVTDVQPRRVNTWRMQALVDVPPYDRPKTLETYVFELRQDELLWSRRRGSDSLDEPVDTTVFARCGY</sequence>
<organism evidence="2 3">
    <name type="scientific">Hydrogenophaga luteola</name>
    <dbReference type="NCBI Taxonomy" id="1591122"/>
    <lineage>
        <taxon>Bacteria</taxon>
        <taxon>Pseudomonadati</taxon>
        <taxon>Pseudomonadota</taxon>
        <taxon>Betaproteobacteria</taxon>
        <taxon>Burkholderiales</taxon>
        <taxon>Comamonadaceae</taxon>
        <taxon>Hydrogenophaga</taxon>
    </lineage>
</organism>
<name>A0ABV7WBZ0_9BURK</name>
<gene>
    <name evidence="2" type="ORF">ACFOPI_20065</name>
</gene>
<comment type="caution">
    <text evidence="2">The sequence shown here is derived from an EMBL/GenBank/DDBJ whole genome shotgun (WGS) entry which is preliminary data.</text>
</comment>
<evidence type="ECO:0000313" key="3">
    <source>
        <dbReference type="Proteomes" id="UP001595729"/>
    </source>
</evidence>
<evidence type="ECO:0000256" key="1">
    <source>
        <dbReference type="SAM" id="SignalP"/>
    </source>
</evidence>
<evidence type="ECO:0000313" key="2">
    <source>
        <dbReference type="EMBL" id="MFC3685903.1"/>
    </source>
</evidence>
<reference evidence="3" key="1">
    <citation type="journal article" date="2019" name="Int. J. Syst. Evol. Microbiol.">
        <title>The Global Catalogue of Microorganisms (GCM) 10K type strain sequencing project: providing services to taxonomists for standard genome sequencing and annotation.</title>
        <authorList>
            <consortium name="The Broad Institute Genomics Platform"/>
            <consortium name="The Broad Institute Genome Sequencing Center for Infectious Disease"/>
            <person name="Wu L."/>
            <person name="Ma J."/>
        </authorList>
    </citation>
    <scope>NUCLEOTIDE SEQUENCE [LARGE SCALE GENOMIC DNA]</scope>
    <source>
        <strain evidence="3">KCTC 42501</strain>
    </source>
</reference>
<keyword evidence="3" id="KW-1185">Reference proteome</keyword>
<dbReference type="EMBL" id="JBHRXX010000009">
    <property type="protein sequence ID" value="MFC3685903.1"/>
    <property type="molecule type" value="Genomic_DNA"/>
</dbReference>
<accession>A0ABV7WBZ0</accession>